<comment type="caution">
    <text evidence="1">The sequence shown here is derived from an EMBL/GenBank/DDBJ whole genome shotgun (WGS) entry which is preliminary data.</text>
</comment>
<feature type="non-terminal residue" evidence="1">
    <location>
        <position position="1"/>
    </location>
</feature>
<gene>
    <name evidence="1" type="ORF">F5147DRAFT_536185</name>
</gene>
<dbReference type="Proteomes" id="UP000823399">
    <property type="component" value="Unassembled WGS sequence"/>
</dbReference>
<accession>A0A9P7JRL1</accession>
<name>A0A9P7JRL1_9AGAM</name>
<keyword evidence="2" id="KW-1185">Reference proteome</keyword>
<proteinExistence type="predicted"/>
<feature type="non-terminal residue" evidence="1">
    <location>
        <position position="54"/>
    </location>
</feature>
<dbReference type="RefSeq" id="XP_041289888.1">
    <property type="nucleotide sequence ID" value="XM_041430157.1"/>
</dbReference>
<dbReference type="AlphaFoldDB" id="A0A9P7JRL1"/>
<evidence type="ECO:0000313" key="2">
    <source>
        <dbReference type="Proteomes" id="UP000823399"/>
    </source>
</evidence>
<sequence length="54" mass="5995">KMDLLSKSEALTVTATVELPSLKQHIDVEAYGRHLTISGYLRRSEHHGKGGYTV</sequence>
<evidence type="ECO:0000313" key="1">
    <source>
        <dbReference type="EMBL" id="KAG2101561.1"/>
    </source>
</evidence>
<organism evidence="1 2">
    <name type="scientific">Suillus discolor</name>
    <dbReference type="NCBI Taxonomy" id="1912936"/>
    <lineage>
        <taxon>Eukaryota</taxon>
        <taxon>Fungi</taxon>
        <taxon>Dikarya</taxon>
        <taxon>Basidiomycota</taxon>
        <taxon>Agaricomycotina</taxon>
        <taxon>Agaricomycetes</taxon>
        <taxon>Agaricomycetidae</taxon>
        <taxon>Boletales</taxon>
        <taxon>Suillineae</taxon>
        <taxon>Suillaceae</taxon>
        <taxon>Suillus</taxon>
    </lineage>
</organism>
<dbReference type="OrthoDB" id="2622739at2759"/>
<dbReference type="EMBL" id="JABBWM010000050">
    <property type="protein sequence ID" value="KAG2101561.1"/>
    <property type="molecule type" value="Genomic_DNA"/>
</dbReference>
<dbReference type="GeneID" id="64692416"/>
<reference evidence="1" key="1">
    <citation type="journal article" date="2020" name="New Phytol.">
        <title>Comparative genomics reveals dynamic genome evolution in host specialist ectomycorrhizal fungi.</title>
        <authorList>
            <person name="Lofgren L.A."/>
            <person name="Nguyen N.H."/>
            <person name="Vilgalys R."/>
            <person name="Ruytinx J."/>
            <person name="Liao H.L."/>
            <person name="Branco S."/>
            <person name="Kuo A."/>
            <person name="LaButti K."/>
            <person name="Lipzen A."/>
            <person name="Andreopoulos W."/>
            <person name="Pangilinan J."/>
            <person name="Riley R."/>
            <person name="Hundley H."/>
            <person name="Na H."/>
            <person name="Barry K."/>
            <person name="Grigoriev I.V."/>
            <person name="Stajich J.E."/>
            <person name="Kennedy P.G."/>
        </authorList>
    </citation>
    <scope>NUCLEOTIDE SEQUENCE</scope>
    <source>
        <strain evidence="1">FC423</strain>
    </source>
</reference>
<protein>
    <submittedName>
        <fullName evidence="1">Uncharacterized protein</fullName>
    </submittedName>
</protein>